<feature type="domain" description="DUF5660" evidence="1">
    <location>
        <begin position="104"/>
        <end position="209"/>
    </location>
</feature>
<accession>A0A1F8DKF4</accession>
<dbReference type="Proteomes" id="UP000178803">
    <property type="component" value="Unassembled WGS sequence"/>
</dbReference>
<comment type="caution">
    <text evidence="2">The sequence shown here is derived from an EMBL/GenBank/DDBJ whole genome shotgun (WGS) entry which is preliminary data.</text>
</comment>
<organism evidence="2 3">
    <name type="scientific">Candidatus Woesebacteria bacterium RIFOXYD1_FULL_40_21</name>
    <dbReference type="NCBI Taxonomy" id="1802549"/>
    <lineage>
        <taxon>Bacteria</taxon>
        <taxon>Candidatus Woeseibacteriota</taxon>
    </lineage>
</organism>
<proteinExistence type="predicted"/>
<gene>
    <name evidence="2" type="ORF">A2614_01100</name>
</gene>
<sequence>MDKAQKLKNSKTLRQANVLESLKDISGGTVKSLKSDLFEKTGGEFFSQLFGPREKKYSGDIIPGETLEFSDVFSGKQEENKKLKGQIALERQLVQEEKSRIDKKSNELKLQLHAIMQEVLALAQTTQNIGQEVEIASIQAPVNPGVYHVIFFEKLLEFIKSFRCKIEDAGVWLHASNEKALKKNYWGLYKKHGSKFLLSPDHYLQRSAG</sequence>
<dbReference type="InterPro" id="IPR043719">
    <property type="entry name" value="DUF5660"/>
</dbReference>
<name>A0A1F8DKF4_9BACT</name>
<evidence type="ECO:0000313" key="2">
    <source>
        <dbReference type="EMBL" id="OGM88358.1"/>
    </source>
</evidence>
<evidence type="ECO:0000313" key="3">
    <source>
        <dbReference type="Proteomes" id="UP000178803"/>
    </source>
</evidence>
<reference evidence="2 3" key="1">
    <citation type="journal article" date="2016" name="Nat. Commun.">
        <title>Thousands of microbial genomes shed light on interconnected biogeochemical processes in an aquifer system.</title>
        <authorList>
            <person name="Anantharaman K."/>
            <person name="Brown C.T."/>
            <person name="Hug L.A."/>
            <person name="Sharon I."/>
            <person name="Castelle C.J."/>
            <person name="Probst A.J."/>
            <person name="Thomas B.C."/>
            <person name="Singh A."/>
            <person name="Wilkins M.J."/>
            <person name="Karaoz U."/>
            <person name="Brodie E.L."/>
            <person name="Williams K.H."/>
            <person name="Hubbard S.S."/>
            <person name="Banfield J.F."/>
        </authorList>
    </citation>
    <scope>NUCLEOTIDE SEQUENCE [LARGE SCALE GENOMIC DNA]</scope>
</reference>
<dbReference type="EMBL" id="MGIJ01000007">
    <property type="protein sequence ID" value="OGM88358.1"/>
    <property type="molecule type" value="Genomic_DNA"/>
</dbReference>
<dbReference type="AlphaFoldDB" id="A0A1F8DKF4"/>
<protein>
    <recommendedName>
        <fullName evidence="1">DUF5660 domain-containing protein</fullName>
    </recommendedName>
</protein>
<evidence type="ECO:0000259" key="1">
    <source>
        <dbReference type="Pfam" id="PF18904"/>
    </source>
</evidence>
<dbReference type="Pfam" id="PF18904">
    <property type="entry name" value="DUF5660"/>
    <property type="match status" value="1"/>
</dbReference>